<dbReference type="GO" id="GO:0003735">
    <property type="term" value="F:structural constituent of ribosome"/>
    <property type="evidence" value="ECO:0007669"/>
    <property type="project" value="InterPro"/>
</dbReference>
<feature type="domain" description="Large ribosomal subunit protein uL2 C-terminal" evidence="6">
    <location>
        <begin position="175"/>
        <end position="294"/>
    </location>
</feature>
<dbReference type="GO" id="GO:0005762">
    <property type="term" value="C:mitochondrial large ribosomal subunit"/>
    <property type="evidence" value="ECO:0007669"/>
    <property type="project" value="TreeGrafter"/>
</dbReference>
<feature type="chain" id="PRO_5043530636" description="39S ribosomal protein L2, mitochondrial" evidence="5">
    <location>
        <begin position="21"/>
        <end position="325"/>
    </location>
</feature>
<evidence type="ECO:0000313" key="9">
    <source>
        <dbReference type="Proteomes" id="UP001487740"/>
    </source>
</evidence>
<dbReference type="SMART" id="SM01382">
    <property type="entry name" value="Ribosomal_L2_C"/>
    <property type="match status" value="1"/>
</dbReference>
<dbReference type="InterPro" id="IPR012340">
    <property type="entry name" value="NA-bd_OB-fold"/>
</dbReference>
<reference evidence="8 9" key="1">
    <citation type="submission" date="2023-03" db="EMBL/GenBank/DDBJ databases">
        <title>High-quality genome of Scylla paramamosain provides insights in environmental adaptation.</title>
        <authorList>
            <person name="Zhang L."/>
        </authorList>
    </citation>
    <scope>NUCLEOTIDE SEQUENCE [LARGE SCALE GENOMIC DNA]</scope>
    <source>
        <strain evidence="8">LZ_2023a</strain>
        <tissue evidence="8">Muscle</tissue>
    </source>
</reference>
<dbReference type="EMBL" id="JARAKH010000036">
    <property type="protein sequence ID" value="KAK8383738.1"/>
    <property type="molecule type" value="Genomic_DNA"/>
</dbReference>
<dbReference type="SMART" id="SM01383">
    <property type="entry name" value="Ribosomal_L2"/>
    <property type="match status" value="1"/>
</dbReference>
<dbReference type="Proteomes" id="UP001487740">
    <property type="component" value="Unassembled WGS sequence"/>
</dbReference>
<evidence type="ECO:0000256" key="3">
    <source>
        <dbReference type="ARBA" id="ARBA00023274"/>
    </source>
</evidence>
<evidence type="ECO:0000313" key="8">
    <source>
        <dbReference type="EMBL" id="KAK8383738.1"/>
    </source>
</evidence>
<evidence type="ECO:0000259" key="6">
    <source>
        <dbReference type="SMART" id="SM01382"/>
    </source>
</evidence>
<dbReference type="GO" id="GO:0032543">
    <property type="term" value="P:mitochondrial translation"/>
    <property type="evidence" value="ECO:0007669"/>
    <property type="project" value="TreeGrafter"/>
</dbReference>
<evidence type="ECO:0008006" key="10">
    <source>
        <dbReference type="Google" id="ProtNLM"/>
    </source>
</evidence>
<dbReference type="SUPFAM" id="SSF50249">
    <property type="entry name" value="Nucleic acid-binding proteins"/>
    <property type="match status" value="1"/>
</dbReference>
<dbReference type="FunFam" id="2.30.30.30:FF:000048">
    <property type="entry name" value="Mitochondrial ribosomal protein L2"/>
    <property type="match status" value="1"/>
</dbReference>
<dbReference type="Gene3D" id="2.40.50.140">
    <property type="entry name" value="Nucleic acid-binding proteins"/>
    <property type="match status" value="1"/>
</dbReference>
<keyword evidence="3" id="KW-0687">Ribonucleoprotein</keyword>
<evidence type="ECO:0000256" key="5">
    <source>
        <dbReference type="SAM" id="SignalP"/>
    </source>
</evidence>
<dbReference type="Pfam" id="PF03947">
    <property type="entry name" value="Ribosomal_L2_C"/>
    <property type="match status" value="1"/>
</dbReference>
<feature type="region of interest" description="Disordered" evidence="4">
    <location>
        <begin position="305"/>
        <end position="325"/>
    </location>
</feature>
<organism evidence="8 9">
    <name type="scientific">Scylla paramamosain</name>
    <name type="common">Mud crab</name>
    <dbReference type="NCBI Taxonomy" id="85552"/>
    <lineage>
        <taxon>Eukaryota</taxon>
        <taxon>Metazoa</taxon>
        <taxon>Ecdysozoa</taxon>
        <taxon>Arthropoda</taxon>
        <taxon>Crustacea</taxon>
        <taxon>Multicrustacea</taxon>
        <taxon>Malacostraca</taxon>
        <taxon>Eumalacostraca</taxon>
        <taxon>Eucarida</taxon>
        <taxon>Decapoda</taxon>
        <taxon>Pleocyemata</taxon>
        <taxon>Brachyura</taxon>
        <taxon>Eubrachyura</taxon>
        <taxon>Portunoidea</taxon>
        <taxon>Portunidae</taxon>
        <taxon>Portuninae</taxon>
        <taxon>Scylla</taxon>
    </lineage>
</organism>
<dbReference type="InterPro" id="IPR022669">
    <property type="entry name" value="Ribosomal_uL2_C"/>
</dbReference>
<dbReference type="Gene3D" id="2.30.30.30">
    <property type="match status" value="1"/>
</dbReference>
<gene>
    <name evidence="8" type="ORF">O3P69_015887</name>
</gene>
<dbReference type="InterPro" id="IPR014722">
    <property type="entry name" value="Rib_uL2_dom2"/>
</dbReference>
<feature type="domain" description="Large ribosomal subunit protein uL2 RNA-binding" evidence="7">
    <location>
        <begin position="84"/>
        <end position="164"/>
    </location>
</feature>
<dbReference type="GO" id="GO:0003723">
    <property type="term" value="F:RNA binding"/>
    <property type="evidence" value="ECO:0007669"/>
    <property type="project" value="TreeGrafter"/>
</dbReference>
<accession>A0AAW0T8Q7</accession>
<dbReference type="InterPro" id="IPR002171">
    <property type="entry name" value="Ribosomal_uL2"/>
</dbReference>
<dbReference type="SUPFAM" id="SSF50104">
    <property type="entry name" value="Translation proteins SH3-like domain"/>
    <property type="match status" value="1"/>
</dbReference>
<dbReference type="InterPro" id="IPR008991">
    <property type="entry name" value="Translation_prot_SH3-like_sf"/>
</dbReference>
<comment type="similarity">
    <text evidence="1">Belongs to the universal ribosomal protein uL2 family.</text>
</comment>
<dbReference type="InterPro" id="IPR022666">
    <property type="entry name" value="Ribosomal_uL2_RNA-bd_dom"/>
</dbReference>
<keyword evidence="5" id="KW-0732">Signal</keyword>
<evidence type="ECO:0000256" key="1">
    <source>
        <dbReference type="ARBA" id="ARBA00005636"/>
    </source>
</evidence>
<proteinExistence type="inferred from homology"/>
<name>A0AAW0T8Q7_SCYPA</name>
<dbReference type="PANTHER" id="PTHR13691:SF73">
    <property type="entry name" value="LARGE RIBOSOMAL SUBUNIT PROTEIN UL2M"/>
    <property type="match status" value="1"/>
</dbReference>
<protein>
    <recommendedName>
        <fullName evidence="10">39S ribosomal protein L2, mitochondrial</fullName>
    </recommendedName>
</protein>
<feature type="signal peptide" evidence="5">
    <location>
        <begin position="1"/>
        <end position="20"/>
    </location>
</feature>
<dbReference type="PANTHER" id="PTHR13691">
    <property type="entry name" value="RIBOSOMAL PROTEIN L2"/>
    <property type="match status" value="1"/>
</dbReference>
<comment type="caution">
    <text evidence="8">The sequence shown here is derived from an EMBL/GenBank/DDBJ whole genome shotgun (WGS) entry which is preliminary data.</text>
</comment>
<evidence type="ECO:0000256" key="4">
    <source>
        <dbReference type="SAM" id="MobiDB-lite"/>
    </source>
</evidence>
<dbReference type="AlphaFoldDB" id="A0AAW0T8Q7"/>
<dbReference type="Pfam" id="PF00181">
    <property type="entry name" value="Ribosomal_L2_N"/>
    <property type="match status" value="1"/>
</dbReference>
<keyword evidence="2" id="KW-0689">Ribosomal protein</keyword>
<evidence type="ECO:0000259" key="7">
    <source>
        <dbReference type="SMART" id="SM01383"/>
    </source>
</evidence>
<keyword evidence="9" id="KW-1185">Reference proteome</keyword>
<sequence>MASVRSLAVLCHHLGRLTLGASPVSVLLAPAAQGSHSVLPVRKYNYYHIDRPKPSDKKNFRYVVHYPEDGQYTVKPLKTTKLAGRDPETGRIIVGTLGGGAKRNYRWIDWFRTGPTDGTFLEERVIHIQYDPNRSARIALVGGGDSLRYILATENMKSGDLIKTSSFIPRIPVRPKEGDAYPVGALPSGTIVSCVEVVPGDGARMVKAAGTSGTVMRKIGQKVVVQLPSKRELALDPQCMATVGRLSNITHGQQHIGSAQRNRWLGRRPASGLWQRKDGYRGRKIKPIPPMKSYDVQKEEIPYTQFTIPTEGPRKKIIPSTDRVS</sequence>
<evidence type="ECO:0000256" key="2">
    <source>
        <dbReference type="ARBA" id="ARBA00022980"/>
    </source>
</evidence>